<dbReference type="AlphaFoldDB" id="A0A1X6XI69"/>
<proteinExistence type="predicted"/>
<name>A0A1X6XI69_9MICO</name>
<evidence type="ECO:0000313" key="3">
    <source>
        <dbReference type="Proteomes" id="UP000196581"/>
    </source>
</evidence>
<keyword evidence="1" id="KW-1133">Transmembrane helix</keyword>
<dbReference type="RefSeq" id="WP_179207148.1">
    <property type="nucleotide sequence ID" value="NZ_FWFF01000017.1"/>
</dbReference>
<dbReference type="Proteomes" id="UP000196581">
    <property type="component" value="Unassembled WGS sequence"/>
</dbReference>
<dbReference type="InterPro" id="IPR049820">
    <property type="entry name" value="Trnsprt_adja_ssu-like"/>
</dbReference>
<accession>A0A1X6XI69</accession>
<dbReference type="EMBL" id="FWFF01000017">
    <property type="protein sequence ID" value="SLM98965.1"/>
    <property type="molecule type" value="Genomic_DNA"/>
</dbReference>
<feature type="transmembrane region" description="Helical" evidence="1">
    <location>
        <begin position="6"/>
        <end position="31"/>
    </location>
</feature>
<reference evidence="3" key="1">
    <citation type="submission" date="2017-02" db="EMBL/GenBank/DDBJ databases">
        <authorList>
            <person name="Dridi B."/>
        </authorList>
    </citation>
    <scope>NUCLEOTIDE SEQUENCE [LARGE SCALE GENOMIC DNA]</scope>
    <source>
        <strain evidence="3">B Co 03.10</strain>
    </source>
</reference>
<organism evidence="2 3">
    <name type="scientific">Brevibacterium yomogidense</name>
    <dbReference type="NCBI Taxonomy" id="946573"/>
    <lineage>
        <taxon>Bacteria</taxon>
        <taxon>Bacillati</taxon>
        <taxon>Actinomycetota</taxon>
        <taxon>Actinomycetes</taxon>
        <taxon>Micrococcales</taxon>
        <taxon>Brevibacteriaceae</taxon>
        <taxon>Brevibacterium</taxon>
    </lineage>
</organism>
<keyword evidence="3" id="KW-1185">Reference proteome</keyword>
<dbReference type="NCBIfam" id="NF038354">
    <property type="entry name" value="trnsprt_adja_43"/>
    <property type="match status" value="1"/>
</dbReference>
<sequence length="45" mass="4959">MSAGIIALTAYTLVWPVLVAIVMIVIGRAFVQEWKEARDEGIDLV</sequence>
<protein>
    <submittedName>
        <fullName evidence="2">Uncharacterized protein</fullName>
    </submittedName>
</protein>
<evidence type="ECO:0000313" key="2">
    <source>
        <dbReference type="EMBL" id="SLM98965.1"/>
    </source>
</evidence>
<gene>
    <name evidence="2" type="ORF">FM105_10000</name>
</gene>
<evidence type="ECO:0000256" key="1">
    <source>
        <dbReference type="SAM" id="Phobius"/>
    </source>
</evidence>
<keyword evidence="1" id="KW-0812">Transmembrane</keyword>
<keyword evidence="1" id="KW-0472">Membrane</keyword>